<dbReference type="EMBL" id="NAJO01000003">
    <property type="protein sequence ID" value="OQO13410.1"/>
    <property type="molecule type" value="Genomic_DNA"/>
</dbReference>
<reference evidence="2" key="1">
    <citation type="submission" date="2017-03" db="EMBL/GenBank/DDBJ databases">
        <title>Genomes of endolithic fungi from Antarctica.</title>
        <authorList>
            <person name="Coleine C."/>
            <person name="Masonjones S."/>
            <person name="Stajich J.E."/>
        </authorList>
    </citation>
    <scope>NUCLEOTIDE SEQUENCE [LARGE SCALE GENOMIC DNA]</scope>
    <source>
        <strain evidence="2">CCFEE 5527</strain>
    </source>
</reference>
<name>A0A1V8TPV7_9PEZI</name>
<evidence type="ECO:0000313" key="2">
    <source>
        <dbReference type="Proteomes" id="UP000192596"/>
    </source>
</evidence>
<protein>
    <submittedName>
        <fullName evidence="1">Uncharacterized protein</fullName>
    </submittedName>
</protein>
<gene>
    <name evidence="1" type="ORF">B0A48_01638</name>
</gene>
<evidence type="ECO:0000313" key="1">
    <source>
        <dbReference type="EMBL" id="OQO13410.1"/>
    </source>
</evidence>
<dbReference type="InParanoid" id="A0A1V8TPV7"/>
<dbReference type="OrthoDB" id="432970at2759"/>
<sequence>MNSVMSPTCVKETSLMEVTNFTIGKVLTIPQLITLLTGHHTGNIESATAAAAKKVKCASEDDMGTMMRLPAAEYNVAREVFLSSFIAKARELNEIMNEQGAWEDWLAFMVEPYWRCKQKDIGIDMERDTFAREDVEDPALVASDAEMIKVRAFVKREQNANGWAKNNILSGVRKVLTDKALAASMSEEHGYRDLAELMKLSNVNFETAQQHFLEQLAANLAQEIETFLAVGGVYSKLPAIRSGTSGTQFSATQVFDACEIAGEGLWVFRVEWDVGTISPAYWKNVRKHLYRAGDLLQASFYAHMRNAWTHIISNMDRTDDGQLHTHTTTNTDLHRVAFQGDHLTPVEQMAMLSNCGPFTVPVEMIHVLRQVLKGKCLTAIPWARYVEERTISVLEFAPPGNTNTQFQDQLAQHLGQADATGPLSRECLLFFHSDAMRMMLRHAVGNATSVQHGYVEIADLVKLHEKEYESEKGVYLKCFEAASARAW</sequence>
<organism evidence="1 2">
    <name type="scientific">Cryoendolithus antarcticus</name>
    <dbReference type="NCBI Taxonomy" id="1507870"/>
    <lineage>
        <taxon>Eukaryota</taxon>
        <taxon>Fungi</taxon>
        <taxon>Dikarya</taxon>
        <taxon>Ascomycota</taxon>
        <taxon>Pezizomycotina</taxon>
        <taxon>Dothideomycetes</taxon>
        <taxon>Dothideomycetidae</taxon>
        <taxon>Cladosporiales</taxon>
        <taxon>Cladosporiaceae</taxon>
        <taxon>Cryoendolithus</taxon>
    </lineage>
</organism>
<comment type="caution">
    <text evidence="1">The sequence shown here is derived from an EMBL/GenBank/DDBJ whole genome shotgun (WGS) entry which is preliminary data.</text>
</comment>
<keyword evidence="2" id="KW-1185">Reference proteome</keyword>
<accession>A0A1V8TPV7</accession>
<dbReference type="Proteomes" id="UP000192596">
    <property type="component" value="Unassembled WGS sequence"/>
</dbReference>
<proteinExistence type="predicted"/>
<dbReference type="AlphaFoldDB" id="A0A1V8TPV7"/>